<dbReference type="EMBL" id="CP162551">
    <property type="protein sequence ID" value="XDI35747.1"/>
    <property type="molecule type" value="Genomic_DNA"/>
</dbReference>
<protein>
    <submittedName>
        <fullName evidence="2">DUF6612 family protein</fullName>
    </submittedName>
</protein>
<accession>A0AB39BPU8</accession>
<proteinExistence type="predicted"/>
<evidence type="ECO:0000313" key="2">
    <source>
        <dbReference type="EMBL" id="XDI35747.1"/>
    </source>
</evidence>
<organism evidence="2">
    <name type="scientific">Alkalihalophilus sp. As8PL</name>
    <dbReference type="NCBI Taxonomy" id="3237103"/>
    <lineage>
        <taxon>Bacteria</taxon>
        <taxon>Bacillati</taxon>
        <taxon>Bacillota</taxon>
        <taxon>Bacilli</taxon>
        <taxon>Bacillales</taxon>
        <taxon>Bacillaceae</taxon>
        <taxon>Alkalihalophilus</taxon>
    </lineage>
</organism>
<evidence type="ECO:0000256" key="1">
    <source>
        <dbReference type="SAM" id="MobiDB-lite"/>
    </source>
</evidence>
<name>A0AB39BPU8_9BACI</name>
<dbReference type="Gene3D" id="2.50.20.20">
    <property type="match status" value="1"/>
</dbReference>
<feature type="compositionally biased region" description="Acidic residues" evidence="1">
    <location>
        <begin position="27"/>
        <end position="64"/>
    </location>
</feature>
<dbReference type="PROSITE" id="PS51257">
    <property type="entry name" value="PROKAR_LIPOPROTEIN"/>
    <property type="match status" value="1"/>
</dbReference>
<dbReference type="InterPro" id="IPR046720">
    <property type="entry name" value="DUF6612"/>
</dbReference>
<dbReference type="Pfam" id="PF20316">
    <property type="entry name" value="DUF6612"/>
    <property type="match status" value="1"/>
</dbReference>
<sequence>MKRMKWLGAGIVALLIVTGCNESSTTDVEDPEVEAVEPADAEDEATTEEETEVPEEDVAEDEMSEELSIEDILTKSIEAMNSVESFTTEMDVDQETTLGEDETFTTQMKMKMDATQNPLAFYQQTSMQMPELEEATMNAEVYFTEDGAYMNDGMEDVWFKYPDEFTQDLLALQEMQMNPEEQLELLKSYTENLTMTEEGDHYIITIEGSDQSIDQMADQLNMMLGEGMADGLSELTAMMDITRMDYTIHINKETFYQEAVDMAMEFSMEAEGETISMVQQSTGTFSNFNEIDSIEVPQEIIDSAEEFSFDFENFEDFDETEFELEEEETDE</sequence>
<gene>
    <name evidence="2" type="ORF">AB3N04_13650</name>
</gene>
<reference evidence="2" key="1">
    <citation type="submission" date="2024-07" db="EMBL/GenBank/DDBJ databases">
        <title>Identification and characteristics of an arsenic-resistant bacterial isolate, which belongs to a novel species.</title>
        <authorList>
            <person name="Juszczyk A."/>
            <person name="Kowalczyk A."/>
            <person name="Was K."/>
            <person name="Kosowicz W."/>
            <person name="Budzyn A."/>
            <person name="Latowski D."/>
        </authorList>
    </citation>
    <scope>NUCLEOTIDE SEQUENCE</scope>
    <source>
        <strain evidence="2">As8PL</strain>
    </source>
</reference>
<dbReference type="AlphaFoldDB" id="A0AB39BPU8"/>
<feature type="region of interest" description="Disordered" evidence="1">
    <location>
        <begin position="22"/>
        <end position="64"/>
    </location>
</feature>
<dbReference type="RefSeq" id="WP_368503290.1">
    <property type="nucleotide sequence ID" value="NZ_CP162551.1"/>
</dbReference>